<dbReference type="EMBL" id="CP015401">
    <property type="protein sequence ID" value="ANU57962.1"/>
    <property type="molecule type" value="Genomic_DNA"/>
</dbReference>
<organism evidence="1 2">
    <name type="scientific">Bacteroides caecimuris</name>
    <dbReference type="NCBI Taxonomy" id="1796613"/>
    <lineage>
        <taxon>Bacteria</taxon>
        <taxon>Pseudomonadati</taxon>
        <taxon>Bacteroidota</taxon>
        <taxon>Bacteroidia</taxon>
        <taxon>Bacteroidales</taxon>
        <taxon>Bacteroidaceae</taxon>
        <taxon>Bacteroides</taxon>
    </lineage>
</organism>
<accession>A0A1C7H2E7</accession>
<dbReference type="GeneID" id="82187590"/>
<name>A0A1C7H2E7_9BACE</name>
<reference evidence="2" key="1">
    <citation type="submission" date="2016-04" db="EMBL/GenBank/DDBJ databases">
        <title>Complete Genome Sequences of Twelve Strains of a Stable Defined Moderately Diverse Mouse Microbiota 2 (sDMDMm2).</title>
        <authorList>
            <person name="Uchimura Y."/>
            <person name="Wyss M."/>
            <person name="Brugiroux S."/>
            <person name="Limenitakis J.P."/>
            <person name="Stecher B."/>
            <person name="McCoy K.D."/>
            <person name="Macpherson A.J."/>
        </authorList>
    </citation>
    <scope>NUCLEOTIDE SEQUENCE [LARGE SCALE GENOMIC DNA]</scope>
    <source>
        <strain evidence="2">I48</strain>
    </source>
</reference>
<sequence length="156" mass="17912">MGLMHGIWKQAKGRGRIRYNYTWQKPAIEAYIRHSSDKKNEKYTKNRGVLAEVQKRHISLSINGLNKKREIHIVRANACPHYAIILALIAESTMNKGIGRRYESMRAKKGNNSCGRIKKNEFRGELRKHPNPITQTTHISSLIIVLFSSLCFSILP</sequence>
<evidence type="ECO:0000313" key="2">
    <source>
        <dbReference type="Proteomes" id="UP000092631"/>
    </source>
</evidence>
<dbReference type="RefSeq" id="WP_065538901.1">
    <property type="nucleotide sequence ID" value="NZ_CP015401.2"/>
</dbReference>
<evidence type="ECO:0000313" key="1">
    <source>
        <dbReference type="EMBL" id="ANU57962.1"/>
    </source>
</evidence>
<gene>
    <name evidence="1" type="ORF">A4V03_10595</name>
</gene>
<dbReference type="KEGG" id="bcae:A4V03_10595"/>
<protein>
    <submittedName>
        <fullName evidence="1">Uncharacterized protein</fullName>
    </submittedName>
</protein>
<keyword evidence="2" id="KW-1185">Reference proteome</keyword>
<dbReference type="Proteomes" id="UP000092631">
    <property type="component" value="Chromosome"/>
</dbReference>
<proteinExistence type="predicted"/>
<dbReference type="AlphaFoldDB" id="A0A1C7H2E7"/>